<reference evidence="1" key="1">
    <citation type="journal article" date="2021" name="Proc. Natl. Acad. Sci. U.S.A.">
        <title>A Catalog of Tens of Thousands of Viruses from Human Metagenomes Reveals Hidden Associations with Chronic Diseases.</title>
        <authorList>
            <person name="Tisza M.J."/>
            <person name="Buck C.B."/>
        </authorList>
    </citation>
    <scope>NUCLEOTIDE SEQUENCE</scope>
    <source>
        <strain evidence="1">Ctv838</strain>
    </source>
</reference>
<protein>
    <submittedName>
        <fullName evidence="1">Uncharacterized protein</fullName>
    </submittedName>
</protein>
<proteinExistence type="predicted"/>
<organism evidence="1">
    <name type="scientific">Siphoviridae sp. ctv838</name>
    <dbReference type="NCBI Taxonomy" id="2827964"/>
    <lineage>
        <taxon>Viruses</taxon>
        <taxon>Duplodnaviria</taxon>
        <taxon>Heunggongvirae</taxon>
        <taxon>Uroviricota</taxon>
        <taxon>Caudoviricetes</taxon>
    </lineage>
</organism>
<name>A0A8S5SRZ4_9CAUD</name>
<accession>A0A8S5SRZ4</accession>
<sequence>MEDVRDFNYIKFMEKYKLKTIADETMVIDEYKSLINKVKDMEKNNAI</sequence>
<evidence type="ECO:0000313" key="1">
    <source>
        <dbReference type="EMBL" id="DAF53726.1"/>
    </source>
</evidence>
<dbReference type="EMBL" id="BK032662">
    <property type="protein sequence ID" value="DAF53726.1"/>
    <property type="molecule type" value="Genomic_DNA"/>
</dbReference>